<name>A0A4V3DJS6_9BURK</name>
<evidence type="ECO:0000313" key="1">
    <source>
        <dbReference type="EMBL" id="TDR31306.1"/>
    </source>
</evidence>
<comment type="caution">
    <text evidence="1">The sequence shown here is derived from an EMBL/GenBank/DDBJ whole genome shotgun (WGS) entry which is preliminary data.</text>
</comment>
<sequence length="98" mass="10783">MKFIVILVVCALIGYAMLQKWRSIPPQTKQMWAALFGIASALRQAKKQPRPNGSAPVRGTQQVSNGLMLPCARCGLHVLESEGVHSQGQFYCSTEHSK</sequence>
<dbReference type="AlphaFoldDB" id="A0A4V3DJS6"/>
<organism evidence="1 2">
    <name type="scientific">Hydromonas duriensis</name>
    <dbReference type="NCBI Taxonomy" id="1527608"/>
    <lineage>
        <taxon>Bacteria</taxon>
        <taxon>Pseudomonadati</taxon>
        <taxon>Pseudomonadota</taxon>
        <taxon>Betaproteobacteria</taxon>
        <taxon>Burkholderiales</taxon>
        <taxon>Burkholderiaceae</taxon>
        <taxon>Hydromonas</taxon>
    </lineage>
</organism>
<protein>
    <submittedName>
        <fullName evidence="1">Uncharacterized protein</fullName>
    </submittedName>
</protein>
<accession>A0A4V3DJS6</accession>
<dbReference type="EMBL" id="SNZE01000011">
    <property type="protein sequence ID" value="TDR31306.1"/>
    <property type="molecule type" value="Genomic_DNA"/>
</dbReference>
<dbReference type="OrthoDB" id="9814432at2"/>
<gene>
    <name evidence="1" type="ORF">DFR44_11170</name>
</gene>
<reference evidence="1 2" key="1">
    <citation type="submission" date="2019-03" db="EMBL/GenBank/DDBJ databases">
        <title>Genomic Encyclopedia of Type Strains, Phase IV (KMG-IV): sequencing the most valuable type-strain genomes for metagenomic binning, comparative biology and taxonomic classification.</title>
        <authorList>
            <person name="Goeker M."/>
        </authorList>
    </citation>
    <scope>NUCLEOTIDE SEQUENCE [LARGE SCALE GENOMIC DNA]</scope>
    <source>
        <strain evidence="1 2">DSM 102852</strain>
    </source>
</reference>
<dbReference type="Proteomes" id="UP000294480">
    <property type="component" value="Unassembled WGS sequence"/>
</dbReference>
<dbReference type="InterPro" id="IPR049708">
    <property type="entry name" value="PP0621-like"/>
</dbReference>
<proteinExistence type="predicted"/>
<dbReference type="NCBIfam" id="NF041023">
    <property type="entry name" value="PP0621_fam"/>
    <property type="match status" value="1"/>
</dbReference>
<keyword evidence="2" id="KW-1185">Reference proteome</keyword>
<dbReference type="RefSeq" id="WP_133620351.1">
    <property type="nucleotide sequence ID" value="NZ_SNZE01000011.1"/>
</dbReference>
<evidence type="ECO:0000313" key="2">
    <source>
        <dbReference type="Proteomes" id="UP000294480"/>
    </source>
</evidence>